<dbReference type="InterPro" id="IPR019826">
    <property type="entry name" value="Carboxylesterase_B_AS"/>
</dbReference>
<evidence type="ECO:0000256" key="3">
    <source>
        <dbReference type="RuleBase" id="RU361235"/>
    </source>
</evidence>
<sequence length="499" mass="55598">MNKVWILTYLCQFLSIVAGTPSELLVDTSSGPVSGIYNDTAQTVRAFLGIPYAEAPIGELRFSPPLWKQYSNKTLDASRFSPVCPGIFEYTQDKESIWVVLPYSPWSHHHTSEECLTINIWTASQNTLSKRKNFMKETPASPVLLFIPGGGFYEGGSGLDWYDGSKIVENNDDIIVVTFNYRQTVFGYPNAPEIPDGLQNVGLLDQRLAVEWVYKNIKKFGGDPDRILLWGESAGSISVDMYSYAYYENPLVKGFAMNSGEAGLVFSGDYSHSNWNSLSRSLGCTGVSTLTCMRKVPFEKIINGLYANRTILYGFLPIPDNKTFYSNQTDRALKGKIAKLPVLIGNNEREMAADYDLNATSVDVATIIRQSKLAFGCRALKAASQRLSAGVPTWRYLYHGNFTNLSPTPWLGAYHASELPMIFGTWFKSPLHATGLEKEILLSKYMQGAWVEFAKSPNQGLLEYGWPKWSRKEPTLVNLAVNNSAIPVFTGTEDVDDLC</sequence>
<evidence type="ECO:0000313" key="5">
    <source>
        <dbReference type="EMBL" id="OQE14927.1"/>
    </source>
</evidence>
<feature type="domain" description="Carboxylesterase type B" evidence="4">
    <location>
        <begin position="372"/>
        <end position="484"/>
    </location>
</feature>
<dbReference type="PROSITE" id="PS00122">
    <property type="entry name" value="CARBOXYLESTERASE_B_1"/>
    <property type="match status" value="1"/>
</dbReference>
<dbReference type="Proteomes" id="UP000191285">
    <property type="component" value="Unassembled WGS sequence"/>
</dbReference>
<evidence type="ECO:0000313" key="6">
    <source>
        <dbReference type="Proteomes" id="UP000191285"/>
    </source>
</evidence>
<dbReference type="GO" id="GO:0052689">
    <property type="term" value="F:carboxylic ester hydrolase activity"/>
    <property type="evidence" value="ECO:0007669"/>
    <property type="project" value="TreeGrafter"/>
</dbReference>
<accession>A0A1V6SLK1</accession>
<evidence type="ECO:0000259" key="4">
    <source>
        <dbReference type="Pfam" id="PF00135"/>
    </source>
</evidence>
<feature type="signal peptide" evidence="3">
    <location>
        <begin position="1"/>
        <end position="19"/>
    </location>
</feature>
<dbReference type="PANTHER" id="PTHR43918:SF4">
    <property type="entry name" value="CARBOXYLIC ESTER HYDROLASE"/>
    <property type="match status" value="1"/>
</dbReference>
<dbReference type="SUPFAM" id="SSF53474">
    <property type="entry name" value="alpha/beta-Hydrolases"/>
    <property type="match status" value="1"/>
</dbReference>
<dbReference type="Pfam" id="PF00135">
    <property type="entry name" value="COesterase"/>
    <property type="match status" value="2"/>
</dbReference>
<dbReference type="STRING" id="303698.A0A1V6SLK1"/>
<comment type="caution">
    <text evidence="5">The sequence shown here is derived from an EMBL/GenBank/DDBJ whole genome shotgun (WGS) entry which is preliminary data.</text>
</comment>
<evidence type="ECO:0000256" key="1">
    <source>
        <dbReference type="ARBA" id="ARBA00005964"/>
    </source>
</evidence>
<dbReference type="Gene3D" id="3.40.50.1820">
    <property type="entry name" value="alpha/beta hydrolase"/>
    <property type="match status" value="2"/>
</dbReference>
<dbReference type="GO" id="GO:0072330">
    <property type="term" value="P:monocarboxylic acid biosynthetic process"/>
    <property type="evidence" value="ECO:0007669"/>
    <property type="project" value="UniProtKB-ARBA"/>
</dbReference>
<dbReference type="PANTHER" id="PTHR43918">
    <property type="entry name" value="ACETYLCHOLINESTERASE"/>
    <property type="match status" value="1"/>
</dbReference>
<dbReference type="InterPro" id="IPR002018">
    <property type="entry name" value="CarbesteraseB"/>
</dbReference>
<protein>
    <recommendedName>
        <fullName evidence="3">Carboxylic ester hydrolase</fullName>
        <ecNumber evidence="3">3.1.1.-</ecNumber>
    </recommendedName>
</protein>
<dbReference type="EC" id="3.1.1.-" evidence="3"/>
<keyword evidence="3" id="KW-0732">Signal</keyword>
<feature type="chain" id="PRO_5011811655" description="Carboxylic ester hydrolase" evidence="3">
    <location>
        <begin position="20"/>
        <end position="499"/>
    </location>
</feature>
<dbReference type="GO" id="GO:0017000">
    <property type="term" value="P:antibiotic biosynthetic process"/>
    <property type="evidence" value="ECO:0007669"/>
    <property type="project" value="UniProtKB-ARBA"/>
</dbReference>
<gene>
    <name evidence="5" type="ORF">PENSTE_c031G07693</name>
</gene>
<dbReference type="AlphaFoldDB" id="A0A1V6SLK1"/>
<keyword evidence="6" id="KW-1185">Reference proteome</keyword>
<evidence type="ECO:0000256" key="2">
    <source>
        <dbReference type="ARBA" id="ARBA00022801"/>
    </source>
</evidence>
<dbReference type="EMBL" id="MLKD01000031">
    <property type="protein sequence ID" value="OQE14927.1"/>
    <property type="molecule type" value="Genomic_DNA"/>
</dbReference>
<organism evidence="5 6">
    <name type="scientific">Penicillium steckii</name>
    <dbReference type="NCBI Taxonomy" id="303698"/>
    <lineage>
        <taxon>Eukaryota</taxon>
        <taxon>Fungi</taxon>
        <taxon>Dikarya</taxon>
        <taxon>Ascomycota</taxon>
        <taxon>Pezizomycotina</taxon>
        <taxon>Eurotiomycetes</taxon>
        <taxon>Eurotiomycetidae</taxon>
        <taxon>Eurotiales</taxon>
        <taxon>Aspergillaceae</taxon>
        <taxon>Penicillium</taxon>
    </lineage>
</organism>
<reference evidence="6" key="1">
    <citation type="journal article" date="2017" name="Nat. Microbiol.">
        <title>Global analysis of biosynthetic gene clusters reveals vast potential of secondary metabolite production in Penicillium species.</title>
        <authorList>
            <person name="Nielsen J.C."/>
            <person name="Grijseels S."/>
            <person name="Prigent S."/>
            <person name="Ji B."/>
            <person name="Dainat J."/>
            <person name="Nielsen K.F."/>
            <person name="Frisvad J.C."/>
            <person name="Workman M."/>
            <person name="Nielsen J."/>
        </authorList>
    </citation>
    <scope>NUCLEOTIDE SEQUENCE [LARGE SCALE GENOMIC DNA]</scope>
    <source>
        <strain evidence="6">IBT 24891</strain>
    </source>
</reference>
<dbReference type="InterPro" id="IPR029058">
    <property type="entry name" value="AB_hydrolase_fold"/>
</dbReference>
<proteinExistence type="inferred from homology"/>
<keyword evidence="2 3" id="KW-0378">Hydrolase</keyword>
<name>A0A1V6SLK1_9EURO</name>
<feature type="domain" description="Carboxylesterase type B" evidence="4">
    <location>
        <begin position="24"/>
        <end position="358"/>
    </location>
</feature>
<comment type="similarity">
    <text evidence="1 3">Belongs to the type-B carboxylesterase/lipase family.</text>
</comment>
<dbReference type="OrthoDB" id="408631at2759"/>
<dbReference type="InterPro" id="IPR050654">
    <property type="entry name" value="AChE-related_enzymes"/>
</dbReference>